<name>A0A8S2EHJ3_9BILA</name>
<dbReference type="AlphaFoldDB" id="A0A8S2EHJ3"/>
<accession>A0A8S2EHJ3</accession>
<comment type="caution">
    <text evidence="2">The sequence shown here is derived from an EMBL/GenBank/DDBJ whole genome shotgun (WGS) entry which is preliminary data.</text>
</comment>
<feature type="domain" description="Reverse transcriptase" evidence="1">
    <location>
        <begin position="1"/>
        <end position="93"/>
    </location>
</feature>
<protein>
    <recommendedName>
        <fullName evidence="1">Reverse transcriptase domain-containing protein</fullName>
    </recommendedName>
</protein>
<evidence type="ECO:0000313" key="3">
    <source>
        <dbReference type="EMBL" id="CAF4035060.1"/>
    </source>
</evidence>
<dbReference type="PANTHER" id="PTHR33332">
    <property type="entry name" value="REVERSE TRANSCRIPTASE DOMAIN-CONTAINING PROTEIN"/>
    <property type="match status" value="1"/>
</dbReference>
<dbReference type="Proteomes" id="UP000677228">
    <property type="component" value="Unassembled WGS sequence"/>
</dbReference>
<dbReference type="EMBL" id="CAJNOK010015513">
    <property type="protein sequence ID" value="CAF1226975.1"/>
    <property type="molecule type" value="Genomic_DNA"/>
</dbReference>
<evidence type="ECO:0000259" key="1">
    <source>
        <dbReference type="PROSITE" id="PS50878"/>
    </source>
</evidence>
<dbReference type="Pfam" id="PF00078">
    <property type="entry name" value="RVT_1"/>
    <property type="match status" value="1"/>
</dbReference>
<gene>
    <name evidence="2" type="ORF">OVA965_LOCUS25195</name>
    <name evidence="3" type="ORF">TMI583_LOCUS25921</name>
</gene>
<feature type="non-terminal residue" evidence="2">
    <location>
        <position position="1"/>
    </location>
</feature>
<organism evidence="2 4">
    <name type="scientific">Didymodactylos carnosus</name>
    <dbReference type="NCBI Taxonomy" id="1234261"/>
    <lineage>
        <taxon>Eukaryota</taxon>
        <taxon>Metazoa</taxon>
        <taxon>Spiralia</taxon>
        <taxon>Gnathifera</taxon>
        <taxon>Rotifera</taxon>
        <taxon>Eurotatoria</taxon>
        <taxon>Bdelloidea</taxon>
        <taxon>Philodinida</taxon>
        <taxon>Philodinidae</taxon>
        <taxon>Didymodactylos</taxon>
    </lineage>
</organism>
<dbReference type="InterPro" id="IPR000477">
    <property type="entry name" value="RT_dom"/>
</dbReference>
<reference evidence="2" key="1">
    <citation type="submission" date="2021-02" db="EMBL/GenBank/DDBJ databases">
        <authorList>
            <person name="Nowell W R."/>
        </authorList>
    </citation>
    <scope>NUCLEOTIDE SEQUENCE</scope>
</reference>
<evidence type="ECO:0000313" key="2">
    <source>
        <dbReference type="EMBL" id="CAF1226975.1"/>
    </source>
</evidence>
<evidence type="ECO:0000313" key="4">
    <source>
        <dbReference type="Proteomes" id="UP000677228"/>
    </source>
</evidence>
<proteinExistence type="predicted"/>
<dbReference type="EMBL" id="CAJOBA010037057">
    <property type="protein sequence ID" value="CAF4035060.1"/>
    <property type="molecule type" value="Genomic_DNA"/>
</dbReference>
<sequence length="186" mass="21048">GVPQGSVLGPLLFLIYIDDLAGDLDCITRLFADDTVLYFSASVRTQLVANVNCTLSKALLWSEKWQLPLNILKCEGQLFTRHSDVNLYKSFILLTITYGDYVYTSTYPAHPICLTRLQYRAALLVTGALHLTNTKNVLGVLGWTPLEILFRQHKLILFYKIVRGFAPSYLTALVPTKNNQRYESRS</sequence>
<dbReference type="Proteomes" id="UP000682733">
    <property type="component" value="Unassembled WGS sequence"/>
</dbReference>
<dbReference type="PROSITE" id="PS50878">
    <property type="entry name" value="RT_POL"/>
    <property type="match status" value="1"/>
</dbReference>